<evidence type="ECO:0000256" key="3">
    <source>
        <dbReference type="ARBA" id="ARBA00062608"/>
    </source>
</evidence>
<name>A0A6P8S308_GEOSA</name>
<evidence type="ECO:0000256" key="1">
    <source>
        <dbReference type="ARBA" id="ARBA00006901"/>
    </source>
</evidence>
<dbReference type="SUPFAM" id="SSF52047">
    <property type="entry name" value="RNI-like"/>
    <property type="match status" value="1"/>
</dbReference>
<comment type="similarity">
    <text evidence="1">Belongs to the ATP synthase subunit s family.</text>
</comment>
<proteinExistence type="inferred from homology"/>
<evidence type="ECO:0000256" key="2">
    <source>
        <dbReference type="ARBA" id="ARBA00057777"/>
    </source>
</evidence>
<accession>A0A6P8S308</accession>
<dbReference type="RefSeq" id="XP_033812520.1">
    <property type="nucleotide sequence ID" value="XM_033956629.1"/>
</dbReference>
<evidence type="ECO:0000256" key="4">
    <source>
        <dbReference type="ARBA" id="ARBA00072316"/>
    </source>
</evidence>
<protein>
    <recommendedName>
        <fullName evidence="4">Distal membrane-arm assembly complex protein 2</fullName>
    </recommendedName>
    <alternativeName>
        <fullName evidence="5">ATP synthase subunit s-like protein</fullName>
    </alternativeName>
</protein>
<dbReference type="Gene3D" id="3.80.10.10">
    <property type="entry name" value="Ribonuclease Inhibitor"/>
    <property type="match status" value="1"/>
</dbReference>
<dbReference type="KEGG" id="gsh:117365797"/>
<reference evidence="7" key="1">
    <citation type="submission" date="2025-08" db="UniProtKB">
        <authorList>
            <consortium name="RefSeq"/>
        </authorList>
    </citation>
    <scope>IDENTIFICATION</scope>
</reference>
<evidence type="ECO:0000313" key="7">
    <source>
        <dbReference type="RefSeq" id="XP_033812520.1"/>
    </source>
</evidence>
<gene>
    <name evidence="7" type="primary">DMAC2</name>
</gene>
<sequence length="271" mass="30739">MAAAVLWTRRRDVASLLIAGSRYSSASSSSNSSPAPLKQRIIHELYTRFYDLENIINWTVRLQQWNIRRKNAFFGYTKEHYGHYTAAAYFVLSQKGGVRFQGQETWFRADKRGKVKWDFLNFKDVPVEAVDASGLPLNFIGLDNLVILKELKILNLSGCPYLDDWCLSRLHVFKDSLEELSLAGCPQVTERGLATLHHLENLKRLDVSHLPSVVNKELIAILLEEMLPHCTITGLEDRSGLTVDSQLETRTEGLSAVSKSCTQDTRDILEK</sequence>
<dbReference type="AlphaFoldDB" id="A0A6P8S308"/>
<dbReference type="Proteomes" id="UP000515159">
    <property type="component" value="Chromosome 8"/>
</dbReference>
<dbReference type="GeneID" id="117365797"/>
<evidence type="ECO:0000256" key="5">
    <source>
        <dbReference type="ARBA" id="ARBA00076566"/>
    </source>
</evidence>
<keyword evidence="6" id="KW-1185">Reference proteome</keyword>
<organism evidence="6 7">
    <name type="scientific">Geotrypetes seraphini</name>
    <name type="common">Gaboon caecilian</name>
    <name type="synonym">Caecilia seraphini</name>
    <dbReference type="NCBI Taxonomy" id="260995"/>
    <lineage>
        <taxon>Eukaryota</taxon>
        <taxon>Metazoa</taxon>
        <taxon>Chordata</taxon>
        <taxon>Craniata</taxon>
        <taxon>Vertebrata</taxon>
        <taxon>Euteleostomi</taxon>
        <taxon>Amphibia</taxon>
        <taxon>Gymnophiona</taxon>
        <taxon>Geotrypetes</taxon>
    </lineage>
</organism>
<dbReference type="InterPro" id="IPR032675">
    <property type="entry name" value="LRR_dom_sf"/>
</dbReference>
<dbReference type="FunFam" id="3.80.10.10:FF:000168">
    <property type="entry name" value="Distal membrane arm assembly complex 2"/>
    <property type="match status" value="1"/>
</dbReference>
<comment type="subunit">
    <text evidence="3">Interacts with incompletely assembled mitochondrial NADH:ubiquinone oxidoreductase complex (complex I).</text>
</comment>
<dbReference type="FunCoup" id="A0A6P8S308">
    <property type="interactions" value="47"/>
</dbReference>
<dbReference type="InParanoid" id="A0A6P8S308"/>
<evidence type="ECO:0000313" key="6">
    <source>
        <dbReference type="Proteomes" id="UP000515159"/>
    </source>
</evidence>
<dbReference type="CTD" id="55101"/>
<comment type="function">
    <text evidence="2">Required for the assembly of the mitochondrial NADH:ubiquinone oxidoreductase complex (complex I). Involved in the assembly of the distal region of complex I.</text>
</comment>